<gene>
    <name evidence="1" type="ORF">ETAA1_14500</name>
</gene>
<reference evidence="1 2" key="1">
    <citation type="submission" date="2019-02" db="EMBL/GenBank/DDBJ databases">
        <title>Deep-cultivation of Planctomycetes and their phenomic and genomic characterization uncovers novel biology.</title>
        <authorList>
            <person name="Wiegand S."/>
            <person name="Jogler M."/>
            <person name="Boedeker C."/>
            <person name="Pinto D."/>
            <person name="Vollmers J."/>
            <person name="Rivas-Marin E."/>
            <person name="Kohn T."/>
            <person name="Peeters S.H."/>
            <person name="Heuer A."/>
            <person name="Rast P."/>
            <person name="Oberbeckmann S."/>
            <person name="Bunk B."/>
            <person name="Jeske O."/>
            <person name="Meyerdierks A."/>
            <person name="Storesund J.E."/>
            <person name="Kallscheuer N."/>
            <person name="Luecker S."/>
            <person name="Lage O.M."/>
            <person name="Pohl T."/>
            <person name="Merkel B.J."/>
            <person name="Hornburger P."/>
            <person name="Mueller R.-W."/>
            <person name="Bruemmer F."/>
            <person name="Labrenz M."/>
            <person name="Spormann A.M."/>
            <person name="Op den Camp H."/>
            <person name="Overmann J."/>
            <person name="Amann R."/>
            <person name="Jetten M.S.M."/>
            <person name="Mascher T."/>
            <person name="Medema M.H."/>
            <person name="Devos D.P."/>
            <person name="Kaster A.-K."/>
            <person name="Ovreas L."/>
            <person name="Rohde M."/>
            <person name="Galperin M.Y."/>
            <person name="Jogler C."/>
        </authorList>
    </citation>
    <scope>NUCLEOTIDE SEQUENCE [LARGE SCALE GENOMIC DNA]</scope>
    <source>
        <strain evidence="1 2">ETA_A1</strain>
    </source>
</reference>
<protein>
    <submittedName>
        <fullName evidence="1">Uncharacterized protein</fullName>
    </submittedName>
</protein>
<dbReference type="KEGG" id="uli:ETAA1_14500"/>
<evidence type="ECO:0000313" key="1">
    <source>
        <dbReference type="EMBL" id="QDU19521.1"/>
    </source>
</evidence>
<dbReference type="EMBL" id="CP036273">
    <property type="protein sequence ID" value="QDU19521.1"/>
    <property type="molecule type" value="Genomic_DNA"/>
</dbReference>
<evidence type="ECO:0000313" key="2">
    <source>
        <dbReference type="Proteomes" id="UP000319576"/>
    </source>
</evidence>
<organism evidence="1 2">
    <name type="scientific">Urbifossiella limnaea</name>
    <dbReference type="NCBI Taxonomy" id="2528023"/>
    <lineage>
        <taxon>Bacteria</taxon>
        <taxon>Pseudomonadati</taxon>
        <taxon>Planctomycetota</taxon>
        <taxon>Planctomycetia</taxon>
        <taxon>Gemmatales</taxon>
        <taxon>Gemmataceae</taxon>
        <taxon>Urbifossiella</taxon>
    </lineage>
</organism>
<dbReference type="RefSeq" id="WP_202920718.1">
    <property type="nucleotide sequence ID" value="NZ_CP036273.1"/>
</dbReference>
<sequence length="51" mass="6041">MADHFSPLHPAEMTTAERVRDIFGRYHRHGSLLPAVKELARREWVAKRWVD</sequence>
<accession>A0A517XPT0</accession>
<keyword evidence="2" id="KW-1185">Reference proteome</keyword>
<proteinExistence type="predicted"/>
<dbReference type="AlphaFoldDB" id="A0A517XPT0"/>
<name>A0A517XPT0_9BACT</name>
<dbReference type="Proteomes" id="UP000319576">
    <property type="component" value="Chromosome"/>
</dbReference>